<evidence type="ECO:0000313" key="2">
    <source>
        <dbReference type="Proteomes" id="UP000256373"/>
    </source>
</evidence>
<gene>
    <name evidence="1" type="ORF">DSL64_02985</name>
</gene>
<proteinExistence type="predicted"/>
<name>A0A3D8YFE4_9BACT</name>
<protein>
    <submittedName>
        <fullName evidence="1">PRTRC system protein B</fullName>
    </submittedName>
</protein>
<organism evidence="1 2">
    <name type="scientific">Dyadobacter luteus</name>
    <dbReference type="NCBI Taxonomy" id="2259619"/>
    <lineage>
        <taxon>Bacteria</taxon>
        <taxon>Pseudomonadati</taxon>
        <taxon>Bacteroidota</taxon>
        <taxon>Cytophagia</taxon>
        <taxon>Cytophagales</taxon>
        <taxon>Spirosomataceae</taxon>
        <taxon>Dyadobacter</taxon>
    </lineage>
</organism>
<dbReference type="InterPro" id="IPR032787">
    <property type="entry name" value="Prok-E2_D"/>
</dbReference>
<dbReference type="RefSeq" id="WP_115829175.1">
    <property type="nucleotide sequence ID" value="NZ_QNUL01000002.1"/>
</dbReference>
<dbReference type="Pfam" id="PF14460">
    <property type="entry name" value="Prok-E2_D"/>
    <property type="match status" value="1"/>
</dbReference>
<comment type="caution">
    <text evidence="1">The sequence shown here is derived from an EMBL/GenBank/DDBJ whole genome shotgun (WGS) entry which is preliminary data.</text>
</comment>
<dbReference type="OrthoDB" id="1030341at2"/>
<reference evidence="1 2" key="1">
    <citation type="submission" date="2018-07" db="EMBL/GenBank/DDBJ databases">
        <title>Dyadobacter roseus sp. nov., isolated from rose rhizosphere soil.</title>
        <authorList>
            <person name="Chen L."/>
        </authorList>
    </citation>
    <scope>NUCLEOTIDE SEQUENCE [LARGE SCALE GENOMIC DNA]</scope>
    <source>
        <strain evidence="1 2">RS19</strain>
    </source>
</reference>
<dbReference type="AlphaFoldDB" id="A0A3D8YFE4"/>
<dbReference type="EMBL" id="QNUL01000002">
    <property type="protein sequence ID" value="REA63428.1"/>
    <property type="molecule type" value="Genomic_DNA"/>
</dbReference>
<keyword evidence="2" id="KW-1185">Reference proteome</keyword>
<accession>A0A3D8YFE4</accession>
<sequence length="238" mass="26604">MENITDLFSDIYLPQSGFLIYRNSSDASDCYLESFDVGQSGLPMNLHPLSDSETIQLASALDSSKSLRKSFLKPKGLMPDSVLHIDPSQNGHALWYTPARQTELFFASALGIPNGKASVPALVWKASKNELFIYALKSDLKPQLTTPVYHAPFFNLYKTGKVCMGTVDVQISDSVSLEEFISSWQRYFFQSYFSHLIDSHSPVKGNMIQLWQKQMANPKPFPLGALLKTGLTLNDLIQ</sequence>
<dbReference type="Proteomes" id="UP000256373">
    <property type="component" value="Unassembled WGS sequence"/>
</dbReference>
<evidence type="ECO:0000313" key="1">
    <source>
        <dbReference type="EMBL" id="REA63428.1"/>
    </source>
</evidence>